<dbReference type="PRINTS" id="PR00081">
    <property type="entry name" value="GDHRDH"/>
</dbReference>
<dbReference type="PROSITE" id="PS00061">
    <property type="entry name" value="ADH_SHORT"/>
    <property type="match status" value="1"/>
</dbReference>
<evidence type="ECO:0000256" key="2">
    <source>
        <dbReference type="ARBA" id="ARBA00023002"/>
    </source>
</evidence>
<dbReference type="PANTHER" id="PTHR42760">
    <property type="entry name" value="SHORT-CHAIN DEHYDROGENASES/REDUCTASES FAMILY MEMBER"/>
    <property type="match status" value="1"/>
</dbReference>
<comment type="caution">
    <text evidence="3">The sequence shown here is derived from an EMBL/GenBank/DDBJ whole genome shotgun (WGS) entry which is preliminary data.</text>
</comment>
<dbReference type="PANTHER" id="PTHR42760:SF115">
    <property type="entry name" value="3-OXOACYL-[ACYL-CARRIER-PROTEIN] REDUCTASE FABG"/>
    <property type="match status" value="1"/>
</dbReference>
<dbReference type="AlphaFoldDB" id="G5JKK6"/>
<dbReference type="FunFam" id="3.40.50.720:FF:000240">
    <property type="entry name" value="SDR family oxidoreductase"/>
    <property type="match status" value="1"/>
</dbReference>
<dbReference type="GO" id="GO:0005975">
    <property type="term" value="P:carbohydrate metabolic process"/>
    <property type="evidence" value="ECO:0007669"/>
    <property type="project" value="UniProtKB-ARBA"/>
</dbReference>
<dbReference type="InterPro" id="IPR036291">
    <property type="entry name" value="NAD(P)-bd_dom_sf"/>
</dbReference>
<dbReference type="NCBIfam" id="NF005559">
    <property type="entry name" value="PRK07231.1"/>
    <property type="match status" value="1"/>
</dbReference>
<dbReference type="EMBL" id="AEUN01000486">
    <property type="protein sequence ID" value="EHJ07272.1"/>
    <property type="molecule type" value="Genomic_DNA"/>
</dbReference>
<sequence>MTILDKFKLNDKVAIVTGGASGLGKAMGLALAEAGANLVIADMNLEVGQQTAQEFEQATGNKAIACKVDVTNEDEVNAMVKETMDTFGHIDILFNNAGINEHVDFEDMPYERWKKTMDVNLNSMVLVTNAVGKVFREQQSGVIVNTSSMSGIIVNTPQPQAAYNTSKAAVIMLTKSLANEWAKHNIRVNTIAPGYMKTELTKDYFAQGGEMIDTWMNMTPMQRPGVPEELQGAALYLASDASSFVTGSVVTVDGGYTAL</sequence>
<dbReference type="PATRIC" id="fig|911238.3.peg.1733"/>
<dbReference type="Gene3D" id="3.40.50.720">
    <property type="entry name" value="NAD(P)-binding Rossmann-like Domain"/>
    <property type="match status" value="1"/>
</dbReference>
<evidence type="ECO:0000313" key="3">
    <source>
        <dbReference type="EMBL" id="EHJ07272.1"/>
    </source>
</evidence>
<organism evidence="3 4">
    <name type="scientific">Staphylococcus simiae CCM 7213 = CCUG 51256</name>
    <dbReference type="NCBI Taxonomy" id="911238"/>
    <lineage>
        <taxon>Bacteria</taxon>
        <taxon>Bacillati</taxon>
        <taxon>Bacillota</taxon>
        <taxon>Bacilli</taxon>
        <taxon>Bacillales</taxon>
        <taxon>Staphylococcaceae</taxon>
        <taxon>Staphylococcus</taxon>
    </lineage>
</organism>
<dbReference type="SUPFAM" id="SSF51735">
    <property type="entry name" value="NAD(P)-binding Rossmann-fold domains"/>
    <property type="match status" value="1"/>
</dbReference>
<dbReference type="Proteomes" id="UP000005413">
    <property type="component" value="Unassembled WGS sequence"/>
</dbReference>
<dbReference type="Pfam" id="PF13561">
    <property type="entry name" value="adh_short_C2"/>
    <property type="match status" value="1"/>
</dbReference>
<dbReference type="InterPro" id="IPR020904">
    <property type="entry name" value="Sc_DH/Rdtase_CS"/>
</dbReference>
<dbReference type="PRINTS" id="PR00080">
    <property type="entry name" value="SDRFAMILY"/>
</dbReference>
<proteinExistence type="inferred from homology"/>
<evidence type="ECO:0000313" key="4">
    <source>
        <dbReference type="Proteomes" id="UP000005413"/>
    </source>
</evidence>
<accession>G5JKK6</accession>
<dbReference type="GO" id="GO:0016616">
    <property type="term" value="F:oxidoreductase activity, acting on the CH-OH group of donors, NAD or NADP as acceptor"/>
    <property type="evidence" value="ECO:0007669"/>
    <property type="project" value="UniProtKB-ARBA"/>
</dbReference>
<reference evidence="3 4" key="1">
    <citation type="journal article" date="2012" name="BMC Genomics">
        <title>Comparative genomic analysis of the genus Staphylococcus including Staphylococcus aureus and its newly described sister species Staphylococcus simiae.</title>
        <authorList>
            <person name="Suzuki H."/>
            <person name="Lefebure T."/>
            <person name="Pavinski Bitar P."/>
            <person name="Stanhope M.J."/>
        </authorList>
    </citation>
    <scope>NUCLEOTIDE SEQUENCE [LARGE SCALE GENOMIC DNA]</scope>
    <source>
        <strain evidence="3 4">CCM 7213</strain>
    </source>
</reference>
<protein>
    <submittedName>
        <fullName evidence="3">Putative oxidoreductase</fullName>
    </submittedName>
</protein>
<comment type="similarity">
    <text evidence="1">Belongs to the short-chain dehydrogenases/reductases (SDR) family.</text>
</comment>
<dbReference type="RefSeq" id="WP_002464674.1">
    <property type="nucleotide sequence ID" value="NZ_AEUN01000486.1"/>
</dbReference>
<keyword evidence="2" id="KW-0560">Oxidoreductase</keyword>
<keyword evidence="4" id="KW-1185">Reference proteome</keyword>
<evidence type="ECO:0000256" key="1">
    <source>
        <dbReference type="ARBA" id="ARBA00006484"/>
    </source>
</evidence>
<dbReference type="OrthoDB" id="9803333at2"/>
<name>G5JKK6_9STAP</name>
<dbReference type="InterPro" id="IPR002347">
    <property type="entry name" value="SDR_fam"/>
</dbReference>
<gene>
    <name evidence="3" type="ORF">SS7213T_09919</name>
</gene>